<dbReference type="CTD" id="399665"/>
<dbReference type="PANTHER" id="PTHR21456:SF2">
    <property type="entry name" value="EARLY ESTROGEN-INDUCED GENE 1 PROTEIN"/>
    <property type="match status" value="1"/>
</dbReference>
<dbReference type="RefSeq" id="XP_025769602.1">
    <property type="nucleotide sequence ID" value="XM_025913817.1"/>
</dbReference>
<name>A0A6P6H1N9_PUMCO</name>
<evidence type="ECO:0000313" key="3">
    <source>
        <dbReference type="Proteomes" id="UP000515131"/>
    </source>
</evidence>
<feature type="domain" description="C2 NT-type" evidence="2">
    <location>
        <begin position="1"/>
        <end position="115"/>
    </location>
</feature>
<protein>
    <submittedName>
        <fullName evidence="4">Protein FAM102A</fullName>
    </submittedName>
</protein>
<dbReference type="InterPro" id="IPR039931">
    <property type="entry name" value="EEIG1/2-like"/>
</dbReference>
<dbReference type="PANTHER" id="PTHR21456">
    <property type="entry name" value="FAMILY WITH SEQUENCE SIMILARITY 102"/>
    <property type="match status" value="1"/>
</dbReference>
<sequence>MQPLGPTAQGQGPVLLCLREEVRENCVRWRKRFTFVCKMSANPATGLLDPCIFRVSVRKELKGGKAYSKLGFADLNLAEFAGSGSTVRCCLLEGYDTKNTRQDNSILKVFAISHLMTPDSSPIGCDSVRRKKDSVESHPTWVDDTRIDADDIVEKIMQSQDFTDGSNTEDSNLRLFVSRDGSTTLSGIQLANRVSSGVYEPVVIESH</sequence>
<keyword evidence="3" id="KW-1185">Reference proteome</keyword>
<dbReference type="InterPro" id="IPR019448">
    <property type="entry name" value="NT-C2"/>
</dbReference>
<dbReference type="Proteomes" id="UP000515131">
    <property type="component" value="Unplaced"/>
</dbReference>
<comment type="similarity">
    <text evidence="1">Belongs to the EEIG family.</text>
</comment>
<dbReference type="Pfam" id="PF10358">
    <property type="entry name" value="NT-C2"/>
    <property type="match status" value="1"/>
</dbReference>
<reference evidence="4" key="1">
    <citation type="submission" date="2025-08" db="UniProtKB">
        <authorList>
            <consortium name="RefSeq"/>
        </authorList>
    </citation>
    <scope>IDENTIFICATION</scope>
    <source>
        <tissue evidence="4">Blood</tissue>
    </source>
</reference>
<evidence type="ECO:0000259" key="2">
    <source>
        <dbReference type="PROSITE" id="PS51840"/>
    </source>
</evidence>
<evidence type="ECO:0000256" key="1">
    <source>
        <dbReference type="ARBA" id="ARBA00034780"/>
    </source>
</evidence>
<dbReference type="PROSITE" id="PS51840">
    <property type="entry name" value="C2_NT"/>
    <property type="match status" value="1"/>
</dbReference>
<organism evidence="3 4">
    <name type="scientific">Puma concolor</name>
    <name type="common">Mountain lion</name>
    <name type="synonym">Felis concolor</name>
    <dbReference type="NCBI Taxonomy" id="9696"/>
    <lineage>
        <taxon>Eukaryota</taxon>
        <taxon>Metazoa</taxon>
        <taxon>Chordata</taxon>
        <taxon>Craniata</taxon>
        <taxon>Vertebrata</taxon>
        <taxon>Euteleostomi</taxon>
        <taxon>Mammalia</taxon>
        <taxon>Eutheria</taxon>
        <taxon>Laurasiatheria</taxon>
        <taxon>Carnivora</taxon>
        <taxon>Feliformia</taxon>
        <taxon>Felidae</taxon>
        <taxon>Felinae</taxon>
        <taxon>Puma</taxon>
    </lineage>
</organism>
<dbReference type="GeneID" id="112850193"/>
<evidence type="ECO:0000313" key="4">
    <source>
        <dbReference type="RefSeq" id="XP_025769602.1"/>
    </source>
</evidence>
<dbReference type="KEGG" id="pcoo:112850193"/>
<gene>
    <name evidence="4" type="primary">FAM102A</name>
</gene>
<dbReference type="AlphaFoldDB" id="A0A6P6H1N9"/>
<accession>A0A6P6H1N9</accession>
<proteinExistence type="inferred from homology"/>